<dbReference type="EMBL" id="CP003364">
    <property type="protein sequence ID" value="AGA25289.1"/>
    <property type="molecule type" value="Genomic_DNA"/>
</dbReference>
<protein>
    <recommendedName>
        <fullName evidence="5">Cytochrome c domain-containing protein</fullName>
    </recommendedName>
</protein>
<proteinExistence type="predicted"/>
<dbReference type="PROSITE" id="PS51007">
    <property type="entry name" value="CYTC"/>
    <property type="match status" value="1"/>
</dbReference>
<dbReference type="InterPro" id="IPR009056">
    <property type="entry name" value="Cyt_c-like_dom"/>
</dbReference>
<evidence type="ECO:0000256" key="2">
    <source>
        <dbReference type="ARBA" id="ARBA00022723"/>
    </source>
</evidence>
<keyword evidence="3 4" id="KW-0408">Iron</keyword>
<evidence type="ECO:0000313" key="7">
    <source>
        <dbReference type="Proteomes" id="UP000010798"/>
    </source>
</evidence>
<dbReference type="PANTHER" id="PTHR30600">
    <property type="entry name" value="CYTOCHROME C PEROXIDASE-RELATED"/>
    <property type="match status" value="1"/>
</dbReference>
<feature type="domain" description="Cytochrome c" evidence="5">
    <location>
        <begin position="397"/>
        <end position="504"/>
    </location>
</feature>
<keyword evidence="7" id="KW-1185">Reference proteome</keyword>
<dbReference type="Gene3D" id="1.10.760.10">
    <property type="entry name" value="Cytochrome c-like domain"/>
    <property type="match status" value="1"/>
</dbReference>
<dbReference type="OrthoDB" id="9772811at2"/>
<dbReference type="STRING" id="886293.Sinac_0884"/>
<dbReference type="HOGENOM" id="CLU_041010_0_0_0"/>
<accession>L0D7B2</accession>
<reference evidence="6 7" key="1">
    <citation type="submission" date="2012-02" db="EMBL/GenBank/DDBJ databases">
        <title>Complete sequence of chromosome of Singulisphaera acidiphila DSM 18658.</title>
        <authorList>
            <consortium name="US DOE Joint Genome Institute (JGI-PGF)"/>
            <person name="Lucas S."/>
            <person name="Copeland A."/>
            <person name="Lapidus A."/>
            <person name="Glavina del Rio T."/>
            <person name="Dalin E."/>
            <person name="Tice H."/>
            <person name="Bruce D."/>
            <person name="Goodwin L."/>
            <person name="Pitluck S."/>
            <person name="Peters L."/>
            <person name="Ovchinnikova G."/>
            <person name="Chertkov O."/>
            <person name="Kyrpides N."/>
            <person name="Mavromatis K."/>
            <person name="Ivanova N."/>
            <person name="Brettin T."/>
            <person name="Detter J.C."/>
            <person name="Han C."/>
            <person name="Larimer F."/>
            <person name="Land M."/>
            <person name="Hauser L."/>
            <person name="Markowitz V."/>
            <person name="Cheng J.-F."/>
            <person name="Hugenholtz P."/>
            <person name="Woyke T."/>
            <person name="Wu D."/>
            <person name="Tindall B."/>
            <person name="Pomrenke H."/>
            <person name="Brambilla E."/>
            <person name="Klenk H.-P."/>
            <person name="Eisen J.A."/>
        </authorList>
    </citation>
    <scope>NUCLEOTIDE SEQUENCE [LARGE SCALE GENOMIC DNA]</scope>
    <source>
        <strain evidence="7">ATCC BAA-1392 / DSM 18658 / VKM B-2454 / MOB10</strain>
    </source>
</reference>
<dbReference type="RefSeq" id="WP_015244467.1">
    <property type="nucleotide sequence ID" value="NC_019892.1"/>
</dbReference>
<keyword evidence="2 4" id="KW-0479">Metal-binding</keyword>
<dbReference type="InterPro" id="IPR051395">
    <property type="entry name" value="Cytochrome_c_Peroxidase/MauG"/>
</dbReference>
<dbReference type="GO" id="GO:0009055">
    <property type="term" value="F:electron transfer activity"/>
    <property type="evidence" value="ECO:0007669"/>
    <property type="project" value="InterPro"/>
</dbReference>
<evidence type="ECO:0000259" key="5">
    <source>
        <dbReference type="PROSITE" id="PS51007"/>
    </source>
</evidence>
<sequence>MTREQTPSVPGKATPIIVARLALRIGNHPRIHPKRPWRVVPTTLALLVLPVLLPPRVATVRAEEPAIKSSYDQVAPVLIGKETFQAVMTKDKADKPAVLARQKELLETRYNLTSRPDSKVSMTRGKPIQVGPTAKLPEGVTWDKLAEMSPEEIREKGLFPKGYLPLPHPKHEAGGMLFPQMEIKQLPRLERFDIDFDLPEHFLPEFPPPVFLTTRTDLGDVSQGKLITVDNFQEIFQGILNAKDLEGMRLLVTQFPQQQFNATRDRKTENPIAMQGVSCFDCHVNGHTSAATHLVGDIRPQSHRRRLDTPSLRGVNIQRLFGSQRALKSIEDFTEFEQRAAYFDGDQVSAAAKGINPLERGSQVHFMSEVQELLDFPPAPGLGIDGKLNPKKFGPDSLEMKGQNVFFGKADCASCHPAPYYTDNLMHDLKVDRFYKTQTINGLVATAQGPIKTFTLRGIKESPPYFHDGRLLTLEDTVECFNLILETKLSAEEKEALVAFMRQL</sequence>
<evidence type="ECO:0000313" key="6">
    <source>
        <dbReference type="EMBL" id="AGA25289.1"/>
    </source>
</evidence>
<evidence type="ECO:0000256" key="3">
    <source>
        <dbReference type="ARBA" id="ARBA00023004"/>
    </source>
</evidence>
<dbReference type="eggNOG" id="COG1858">
    <property type="taxonomic scope" value="Bacteria"/>
</dbReference>
<dbReference type="GO" id="GO:0020037">
    <property type="term" value="F:heme binding"/>
    <property type="evidence" value="ECO:0007669"/>
    <property type="project" value="InterPro"/>
</dbReference>
<name>L0D7B2_SINAD</name>
<dbReference type="GO" id="GO:0046872">
    <property type="term" value="F:metal ion binding"/>
    <property type="evidence" value="ECO:0007669"/>
    <property type="project" value="UniProtKB-KW"/>
</dbReference>
<organism evidence="6 7">
    <name type="scientific">Singulisphaera acidiphila (strain ATCC BAA-1392 / DSM 18658 / VKM B-2454 / MOB10)</name>
    <dbReference type="NCBI Taxonomy" id="886293"/>
    <lineage>
        <taxon>Bacteria</taxon>
        <taxon>Pseudomonadati</taxon>
        <taxon>Planctomycetota</taxon>
        <taxon>Planctomycetia</taxon>
        <taxon>Isosphaerales</taxon>
        <taxon>Isosphaeraceae</taxon>
        <taxon>Singulisphaera</taxon>
    </lineage>
</organism>
<keyword evidence="1 4" id="KW-0349">Heme</keyword>
<dbReference type="AlphaFoldDB" id="L0D7B2"/>
<evidence type="ECO:0000256" key="1">
    <source>
        <dbReference type="ARBA" id="ARBA00022617"/>
    </source>
</evidence>
<dbReference type="GO" id="GO:0004130">
    <property type="term" value="F:cytochrome-c peroxidase activity"/>
    <property type="evidence" value="ECO:0007669"/>
    <property type="project" value="TreeGrafter"/>
</dbReference>
<dbReference type="InterPro" id="IPR036909">
    <property type="entry name" value="Cyt_c-like_dom_sf"/>
</dbReference>
<dbReference type="KEGG" id="saci:Sinac_0884"/>
<dbReference type="Proteomes" id="UP000010798">
    <property type="component" value="Chromosome"/>
</dbReference>
<dbReference type="PANTHER" id="PTHR30600:SF13">
    <property type="entry name" value="METHYLAMINE UTILIZATION PROTEIN"/>
    <property type="match status" value="1"/>
</dbReference>
<dbReference type="SUPFAM" id="SSF46626">
    <property type="entry name" value="Cytochrome c"/>
    <property type="match status" value="1"/>
</dbReference>
<evidence type="ECO:0000256" key="4">
    <source>
        <dbReference type="PROSITE-ProRule" id="PRU00433"/>
    </source>
</evidence>
<gene>
    <name evidence="6" type="ordered locus">Sinac_0884</name>
</gene>